<keyword evidence="4" id="KW-1185">Reference proteome</keyword>
<dbReference type="GO" id="GO:0015074">
    <property type="term" value="P:DNA integration"/>
    <property type="evidence" value="ECO:0007669"/>
    <property type="project" value="InterPro"/>
</dbReference>
<dbReference type="STRING" id="1777141.AWB80_01338"/>
<protein>
    <submittedName>
        <fullName evidence="3">Integrase catalytic subunit</fullName>
    </submittedName>
</protein>
<dbReference type="InterPro" id="IPR012337">
    <property type="entry name" value="RNaseH-like_sf"/>
</dbReference>
<dbReference type="EMBL" id="FCOE02000003">
    <property type="protein sequence ID" value="SAK49366.1"/>
    <property type="molecule type" value="Genomic_DNA"/>
</dbReference>
<proteinExistence type="predicted"/>
<dbReference type="PROSITE" id="PS50994">
    <property type="entry name" value="INTEGRASE"/>
    <property type="match status" value="1"/>
</dbReference>
<evidence type="ECO:0000313" key="4">
    <source>
        <dbReference type="Proteomes" id="UP000054911"/>
    </source>
</evidence>
<evidence type="ECO:0000313" key="3">
    <source>
        <dbReference type="EMBL" id="SAK49366.1"/>
    </source>
</evidence>
<reference evidence="3" key="1">
    <citation type="submission" date="2016-01" db="EMBL/GenBank/DDBJ databases">
        <authorList>
            <person name="Peeters C."/>
        </authorList>
    </citation>
    <scope>NUCLEOTIDE SEQUENCE [LARGE SCALE GENOMIC DNA]</scope>
    <source>
        <strain evidence="3">LMG 29323</strain>
    </source>
</reference>
<feature type="region of interest" description="Disordered" evidence="1">
    <location>
        <begin position="944"/>
        <end position="964"/>
    </location>
</feature>
<gene>
    <name evidence="3" type="ORF">AWB80_01338</name>
</gene>
<dbReference type="Gene3D" id="3.30.420.10">
    <property type="entry name" value="Ribonuclease H-like superfamily/Ribonuclease H"/>
    <property type="match status" value="1"/>
</dbReference>
<dbReference type="Pfam" id="PF00665">
    <property type="entry name" value="rve"/>
    <property type="match status" value="1"/>
</dbReference>
<dbReference type="RefSeq" id="WP_061173863.1">
    <property type="nucleotide sequence ID" value="NZ_FCOE02000003.1"/>
</dbReference>
<dbReference type="OrthoDB" id="5439087at2"/>
<feature type="domain" description="Integrase catalytic" evidence="2">
    <location>
        <begin position="563"/>
        <end position="758"/>
    </location>
</feature>
<comment type="caution">
    <text evidence="3">The sequence shown here is derived from an EMBL/GenBank/DDBJ whole genome shotgun (WGS) entry which is preliminary data.</text>
</comment>
<sequence length="982" mass="112862">MSFELPVTVLPLSKYQQNEIKWAVEHQLGSAHPFLNENELFEAFEAWGTPPRGRTYILESRIKAPTRSPKGMHGGNVRGLYVSRKMKRVLLTESGRVEFPAVVRADFDGVTREIYCQPMQVEIPMLITRRRKDGTQTEYVHTVPYTPDILRLTLYGPLVEEWKTEEELVNFSKRYSNRFVKLDGTWHCPEREAYFRELGITYCVRSSEDHRSLFHSNIQRLWAYLKPNSMPLREDSVQAIQKIVGRRGMMSVLELNSHAYHHNAPWWEDVELPAPQGQFTVDDVVAAIADQRLFIDLDTEDLTNPGSAIVCSSAKQLELLKLQRPPPHTTCEYVEMVVDVGTEFAFRGQPDTFVITAMPFGKIFYRNTASTIFEELSDTQFKNGFYHGDINLLSSIKTTRELLAACRYIRDKDVDEANCRFELVQSILQARAGQQPEPQHVQSSRTIQRWMKLMRDAGESHSQQILALVPGRRPGRGPQVSTQTLSLIAEIVQGANNPINPLTSSLFDTFLRLAGERDIKLCSRPTFYKHAVEFRNIKDTEGARRAYSLEPAVWYLYRNDRVHGGWPFHRVHIDHTQLDIIIKVQGYGGRYYKLRPWLTVVMDETTREVLAMYLASHHPSSVSCMMAIRAMVAIHRRVPDIIVVDNGVEFRAWAFRKLCLLNGIHVEYRPAHEARFGAVIERLFGRTNTELIHELVGNTKALKHVRELTKSVDPIRADHLSFVELHCLLEHYFFRQYNRETIHPAHDFTPEQYANGLFGSMGRRPERLCAYNMQFKLQSLIPVYGNNGTRTIDSRMGVHVGRFWYWADEFKAAQYKGRKVEVYQDPWDVSVVYAVLPNGDWCRCISALLMQFRALTQIELRFALYKVRLRLKSAPTAEFDAVLSEVLEESMTPAAEATGVSQDFYKPYGLAAIVSRPTEEKDVITSPAQLTLMRAMEEHKYVAPTSAKVSRAEPGQGTCKSDEKPRRFEMVDFKTIKTRDPL</sequence>
<dbReference type="AlphaFoldDB" id="A0A157ZV73"/>
<organism evidence="3 4">
    <name type="scientific">Caballeronia pedi</name>
    <dbReference type="NCBI Taxonomy" id="1777141"/>
    <lineage>
        <taxon>Bacteria</taxon>
        <taxon>Pseudomonadati</taxon>
        <taxon>Pseudomonadota</taxon>
        <taxon>Betaproteobacteria</taxon>
        <taxon>Burkholderiales</taxon>
        <taxon>Burkholderiaceae</taxon>
        <taxon>Caballeronia</taxon>
    </lineage>
</organism>
<dbReference type="InterPro" id="IPR001584">
    <property type="entry name" value="Integrase_cat-core"/>
</dbReference>
<name>A0A157ZV73_9BURK</name>
<evidence type="ECO:0000256" key="1">
    <source>
        <dbReference type="SAM" id="MobiDB-lite"/>
    </source>
</evidence>
<dbReference type="InterPro" id="IPR036397">
    <property type="entry name" value="RNaseH_sf"/>
</dbReference>
<dbReference type="GO" id="GO:0003676">
    <property type="term" value="F:nucleic acid binding"/>
    <property type="evidence" value="ECO:0007669"/>
    <property type="project" value="InterPro"/>
</dbReference>
<dbReference type="SUPFAM" id="SSF53098">
    <property type="entry name" value="Ribonuclease H-like"/>
    <property type="match status" value="1"/>
</dbReference>
<evidence type="ECO:0000259" key="2">
    <source>
        <dbReference type="PROSITE" id="PS50994"/>
    </source>
</evidence>
<dbReference type="Proteomes" id="UP000054911">
    <property type="component" value="Unassembled WGS sequence"/>
</dbReference>
<accession>A0A157ZV73</accession>